<dbReference type="PANTHER" id="PTHR30619">
    <property type="entry name" value="DNA INTERNALIZATION/COMPETENCE PROTEIN COMEC/REC2"/>
    <property type="match status" value="1"/>
</dbReference>
<dbReference type="Gene3D" id="3.60.15.10">
    <property type="entry name" value="Ribonuclease Z/Hydroxyacylglutathione hydrolase-like"/>
    <property type="match status" value="1"/>
</dbReference>
<dbReference type="EMBL" id="UINC01000950">
    <property type="protein sequence ID" value="SUZ65110.1"/>
    <property type="molecule type" value="Genomic_DNA"/>
</dbReference>
<name>A0A381PDU5_9ZZZZ</name>
<dbReference type="InterPro" id="IPR036866">
    <property type="entry name" value="RibonucZ/Hydroxyglut_hydro"/>
</dbReference>
<proteinExistence type="predicted"/>
<dbReference type="SUPFAM" id="SSF56281">
    <property type="entry name" value="Metallo-hydrolase/oxidoreductase"/>
    <property type="match status" value="1"/>
</dbReference>
<reference evidence="2" key="1">
    <citation type="submission" date="2018-05" db="EMBL/GenBank/DDBJ databases">
        <authorList>
            <person name="Lanie J.A."/>
            <person name="Ng W.-L."/>
            <person name="Kazmierczak K.M."/>
            <person name="Andrzejewski T.M."/>
            <person name="Davidsen T.M."/>
            <person name="Wayne K.J."/>
            <person name="Tettelin H."/>
            <person name="Glass J.I."/>
            <person name="Rusch D."/>
            <person name="Podicherti R."/>
            <person name="Tsui H.-C.T."/>
            <person name="Winkler M.E."/>
        </authorList>
    </citation>
    <scope>NUCLEOTIDE SEQUENCE</scope>
</reference>
<feature type="domain" description="Metallo-beta-lactamase" evidence="1">
    <location>
        <begin position="44"/>
        <end position="260"/>
    </location>
</feature>
<sequence>MPNRESSAHSGIFYVIFFTLLLGLPQATVQAQETLDMYLIDVEGGGATLFVSPAGETLLIDTGNGGQSAARDAGRIMDAMRDAGVDEIDHLITTHWHGDHYGAMQELASQVPVRHFIDHGSSVESNARVAEFLNTTYRALYEAAEHTVVTPGDRISLAGIEITVLASAKQVIDRPLPGGGEPNRYCADFVPQDEDNGENAQSVGILAQLAGFRVLHLGDLTVNTEFELMCPNNPIGTVDLFVVSHHGQPISNAEVLVHAIEARVAIMNNGTRKGGQPDAMQVLYSAPGLEDLWQLHFSQLSGQEYTVPGLFIANAVDGEQSAMPIAPLTGGRRGAGAPPRLVHNGEAHWIKVSGQGDGSFTVTNSRNGFTKEYR</sequence>
<gene>
    <name evidence="2" type="ORF">METZ01_LOCUS17964</name>
</gene>
<dbReference type="AlphaFoldDB" id="A0A381PDU5"/>
<dbReference type="PANTHER" id="PTHR30619:SF1">
    <property type="entry name" value="RECOMBINATION PROTEIN 2"/>
    <property type="match status" value="1"/>
</dbReference>
<dbReference type="Pfam" id="PF00753">
    <property type="entry name" value="Lactamase_B"/>
    <property type="match status" value="1"/>
</dbReference>
<protein>
    <recommendedName>
        <fullName evidence="1">Metallo-beta-lactamase domain-containing protein</fullName>
    </recommendedName>
</protein>
<dbReference type="InterPro" id="IPR052159">
    <property type="entry name" value="Competence_DNA_uptake"/>
</dbReference>
<evidence type="ECO:0000313" key="2">
    <source>
        <dbReference type="EMBL" id="SUZ65110.1"/>
    </source>
</evidence>
<accession>A0A381PDU5</accession>
<dbReference type="InterPro" id="IPR001279">
    <property type="entry name" value="Metallo-B-lactamas"/>
</dbReference>
<dbReference type="SMART" id="SM00849">
    <property type="entry name" value="Lactamase_B"/>
    <property type="match status" value="1"/>
</dbReference>
<organism evidence="2">
    <name type="scientific">marine metagenome</name>
    <dbReference type="NCBI Taxonomy" id="408172"/>
    <lineage>
        <taxon>unclassified sequences</taxon>
        <taxon>metagenomes</taxon>
        <taxon>ecological metagenomes</taxon>
    </lineage>
</organism>
<evidence type="ECO:0000259" key="1">
    <source>
        <dbReference type="SMART" id="SM00849"/>
    </source>
</evidence>